<dbReference type="EMBL" id="BKCJ010009750">
    <property type="protein sequence ID" value="GEU88439.1"/>
    <property type="molecule type" value="Genomic_DNA"/>
</dbReference>
<keyword evidence="1" id="KW-0132">Cell division</keyword>
<name>A0A6L2NSV6_TANCI</name>
<protein>
    <submittedName>
        <fullName evidence="1">Cell division control protein 6 homolog B-like</fullName>
    </submittedName>
</protein>
<organism evidence="1">
    <name type="scientific">Tanacetum cinerariifolium</name>
    <name type="common">Dalmatian daisy</name>
    <name type="synonym">Chrysanthemum cinerariifolium</name>
    <dbReference type="NCBI Taxonomy" id="118510"/>
    <lineage>
        <taxon>Eukaryota</taxon>
        <taxon>Viridiplantae</taxon>
        <taxon>Streptophyta</taxon>
        <taxon>Embryophyta</taxon>
        <taxon>Tracheophyta</taxon>
        <taxon>Spermatophyta</taxon>
        <taxon>Magnoliopsida</taxon>
        <taxon>eudicotyledons</taxon>
        <taxon>Gunneridae</taxon>
        <taxon>Pentapetalae</taxon>
        <taxon>asterids</taxon>
        <taxon>campanulids</taxon>
        <taxon>Asterales</taxon>
        <taxon>Asteraceae</taxon>
        <taxon>Asteroideae</taxon>
        <taxon>Anthemideae</taxon>
        <taxon>Anthemidinae</taxon>
        <taxon>Tanacetum</taxon>
    </lineage>
</organism>
<dbReference type="GO" id="GO:0051301">
    <property type="term" value="P:cell division"/>
    <property type="evidence" value="ECO:0007669"/>
    <property type="project" value="UniProtKB-KW"/>
</dbReference>
<dbReference type="AlphaFoldDB" id="A0A6L2NSV6"/>
<evidence type="ECO:0000313" key="1">
    <source>
        <dbReference type="EMBL" id="GEU88439.1"/>
    </source>
</evidence>
<proteinExistence type="predicted"/>
<comment type="caution">
    <text evidence="1">The sequence shown here is derived from an EMBL/GenBank/DDBJ whole genome shotgun (WGS) entry which is preliminary data.</text>
</comment>
<gene>
    <name evidence="1" type="ORF">Tci_060417</name>
</gene>
<sequence>MNKMKCDTSFQGRKEAFIHVFLAMRRAYKWALPYTVFQPHTSKLYARKVFVASGDMRKAFGIYSKYCMICKDIRPEFDCELYCKITKNGREYETIVRHRSYAW</sequence>
<reference evidence="1" key="1">
    <citation type="journal article" date="2019" name="Sci. Rep.">
        <title>Draft genome of Tanacetum cinerariifolium, the natural source of mosquito coil.</title>
        <authorList>
            <person name="Yamashiro T."/>
            <person name="Shiraishi A."/>
            <person name="Satake H."/>
            <person name="Nakayama K."/>
        </authorList>
    </citation>
    <scope>NUCLEOTIDE SEQUENCE</scope>
</reference>
<keyword evidence="1" id="KW-0131">Cell cycle</keyword>
<accession>A0A6L2NSV6</accession>